<dbReference type="Gene3D" id="3.40.50.1820">
    <property type="entry name" value="alpha/beta hydrolase"/>
    <property type="match status" value="1"/>
</dbReference>
<dbReference type="AlphaFoldDB" id="V2UM34"/>
<dbReference type="EMBL" id="AYEU01000006">
    <property type="protein sequence ID" value="ESK51042.1"/>
    <property type="molecule type" value="Genomic_DNA"/>
</dbReference>
<dbReference type="PATRIC" id="fig|1341683.3.peg.1529"/>
<comment type="caution">
    <text evidence="1">The sequence shown here is derived from an EMBL/GenBank/DDBJ whole genome shotgun (WGS) entry which is preliminary data.</text>
</comment>
<accession>V2UM34</accession>
<dbReference type="SUPFAM" id="SSF53474">
    <property type="entry name" value="alpha/beta-Hydrolases"/>
    <property type="match status" value="1"/>
</dbReference>
<dbReference type="InterPro" id="IPR029058">
    <property type="entry name" value="AB_hydrolase_fold"/>
</dbReference>
<reference evidence="1 2" key="1">
    <citation type="submission" date="2013-10" db="EMBL/GenBank/DDBJ databases">
        <title>The Genome Sequence of Acinetobacter brisouii CIP 110357.</title>
        <authorList>
            <consortium name="The Broad Institute Genomics Platform"/>
            <consortium name="The Broad Institute Genome Sequencing Center for Infectious Disease"/>
            <person name="Cerqueira G."/>
            <person name="Feldgarden M."/>
            <person name="Courvalin P."/>
            <person name="Grillot-Courvalin C."/>
            <person name="Clermont D."/>
            <person name="Rocha E."/>
            <person name="Yoon E.-J."/>
            <person name="Nemec A."/>
            <person name="Young S.K."/>
            <person name="Zeng Q."/>
            <person name="Gargeya S."/>
            <person name="Fitzgerald M."/>
            <person name="Abouelleil A."/>
            <person name="Alvarado L."/>
            <person name="Berlin A.M."/>
            <person name="Chapman S.B."/>
            <person name="Gainer-Dewar J."/>
            <person name="Goldberg J."/>
            <person name="Gnerre S."/>
            <person name="Griggs A."/>
            <person name="Gujja S."/>
            <person name="Hansen M."/>
            <person name="Howarth C."/>
            <person name="Imamovic A."/>
            <person name="Ireland A."/>
            <person name="Larimer J."/>
            <person name="McCowan C."/>
            <person name="Murphy C."/>
            <person name="Pearson M."/>
            <person name="Poon T.W."/>
            <person name="Priest M."/>
            <person name="Roberts A."/>
            <person name="Saif S."/>
            <person name="Shea T."/>
            <person name="Sykes S."/>
            <person name="Wortman J."/>
            <person name="Nusbaum C."/>
            <person name="Birren B."/>
        </authorList>
    </citation>
    <scope>NUCLEOTIDE SEQUENCE [LARGE SCALE GENOMIC DNA]</scope>
    <source>
        <strain evidence="1 2">CIP 110357</strain>
    </source>
</reference>
<dbReference type="GO" id="GO:0016787">
    <property type="term" value="F:hydrolase activity"/>
    <property type="evidence" value="ECO:0007669"/>
    <property type="project" value="InterPro"/>
</dbReference>
<sequence>MIHHLIVPGVGGSDEQHWQSWLQRQLPNSSRVQQNWQQPILQEWVEQWVAHVNNIHEPIQVIAHSFGCLTSLAALAQHPELQEKINNLILVAPANPARFSETGFAQAGQNTYLNYFEQLQLELSSLMLISENDPWLAFDDALHLTEIWKFPYLNMGQVGHINVASGFGAFPQILPFIEQPYFSPCSQMPCLGTTLPH</sequence>
<protein>
    <recommendedName>
        <fullName evidence="3">Serine hydrolase FSH domain-containing protein</fullName>
    </recommendedName>
</protein>
<dbReference type="STRING" id="396323.VH98_05280"/>
<evidence type="ECO:0008006" key="3">
    <source>
        <dbReference type="Google" id="ProtNLM"/>
    </source>
</evidence>
<dbReference type="InterPro" id="IPR010662">
    <property type="entry name" value="RBBP9/YdeN"/>
</dbReference>
<dbReference type="OrthoDB" id="9804993at2"/>
<dbReference type="HOGENOM" id="CLU_088863_0_1_6"/>
<organism evidence="1 2">
    <name type="scientific">Acinetobacter brisouii CIP 110357</name>
    <dbReference type="NCBI Taxonomy" id="1341683"/>
    <lineage>
        <taxon>Bacteria</taxon>
        <taxon>Pseudomonadati</taxon>
        <taxon>Pseudomonadota</taxon>
        <taxon>Gammaproteobacteria</taxon>
        <taxon>Moraxellales</taxon>
        <taxon>Moraxellaceae</taxon>
        <taxon>Acinetobacter</taxon>
    </lineage>
</organism>
<name>V2UM34_9GAMM</name>
<gene>
    <name evidence="1" type="ORF">P255_01542</name>
</gene>
<evidence type="ECO:0000313" key="1">
    <source>
        <dbReference type="EMBL" id="ESK51042.1"/>
    </source>
</evidence>
<dbReference type="Pfam" id="PF06821">
    <property type="entry name" value="Ser_hydrolase"/>
    <property type="match status" value="1"/>
</dbReference>
<keyword evidence="2" id="KW-1185">Reference proteome</keyword>
<dbReference type="RefSeq" id="WP_004900753.1">
    <property type="nucleotide sequence ID" value="NZ_BBTI01000002.1"/>
</dbReference>
<dbReference type="Proteomes" id="UP000018418">
    <property type="component" value="Unassembled WGS sequence"/>
</dbReference>
<proteinExistence type="predicted"/>
<evidence type="ECO:0000313" key="2">
    <source>
        <dbReference type="Proteomes" id="UP000018418"/>
    </source>
</evidence>